<name>A0A0A8Z369_ARUDO</name>
<reference evidence="1" key="1">
    <citation type="submission" date="2014-09" db="EMBL/GenBank/DDBJ databases">
        <authorList>
            <person name="Magalhaes I.L.F."/>
            <person name="Oliveira U."/>
            <person name="Santos F.R."/>
            <person name="Vidigal T.H.D.A."/>
            <person name="Brescovit A.D."/>
            <person name="Santos A.J."/>
        </authorList>
    </citation>
    <scope>NUCLEOTIDE SEQUENCE</scope>
    <source>
        <tissue evidence="1">Shoot tissue taken approximately 20 cm above the soil surface</tissue>
    </source>
</reference>
<sequence>MVRIKPTYRTHISNVKQIMEATKQQVSRNKNPNLLLLRDDE</sequence>
<dbReference type="AlphaFoldDB" id="A0A0A8Z369"/>
<organism evidence="1">
    <name type="scientific">Arundo donax</name>
    <name type="common">Giant reed</name>
    <name type="synonym">Donax arundinaceus</name>
    <dbReference type="NCBI Taxonomy" id="35708"/>
    <lineage>
        <taxon>Eukaryota</taxon>
        <taxon>Viridiplantae</taxon>
        <taxon>Streptophyta</taxon>
        <taxon>Embryophyta</taxon>
        <taxon>Tracheophyta</taxon>
        <taxon>Spermatophyta</taxon>
        <taxon>Magnoliopsida</taxon>
        <taxon>Liliopsida</taxon>
        <taxon>Poales</taxon>
        <taxon>Poaceae</taxon>
        <taxon>PACMAD clade</taxon>
        <taxon>Arundinoideae</taxon>
        <taxon>Arundineae</taxon>
        <taxon>Arundo</taxon>
    </lineage>
</organism>
<reference evidence="1" key="2">
    <citation type="journal article" date="2015" name="Data Brief">
        <title>Shoot transcriptome of the giant reed, Arundo donax.</title>
        <authorList>
            <person name="Barrero R.A."/>
            <person name="Guerrero F.D."/>
            <person name="Moolhuijzen P."/>
            <person name="Goolsby J.A."/>
            <person name="Tidwell J."/>
            <person name="Bellgard S.E."/>
            <person name="Bellgard M.I."/>
        </authorList>
    </citation>
    <scope>NUCLEOTIDE SEQUENCE</scope>
    <source>
        <tissue evidence="1">Shoot tissue taken approximately 20 cm above the soil surface</tissue>
    </source>
</reference>
<evidence type="ECO:0000313" key="1">
    <source>
        <dbReference type="EMBL" id="JAD33251.1"/>
    </source>
</evidence>
<dbReference type="EMBL" id="GBRH01264644">
    <property type="protein sequence ID" value="JAD33251.1"/>
    <property type="molecule type" value="Transcribed_RNA"/>
</dbReference>
<accession>A0A0A8Z369</accession>
<proteinExistence type="predicted"/>
<protein>
    <submittedName>
        <fullName evidence="1">Uncharacterized protein</fullName>
    </submittedName>
</protein>